<name>K0THS7_THAOC</name>
<reference evidence="2 3" key="1">
    <citation type="journal article" date="2012" name="Genome Biol.">
        <title>Genome and low-iron response of an oceanic diatom adapted to chronic iron limitation.</title>
        <authorList>
            <person name="Lommer M."/>
            <person name="Specht M."/>
            <person name="Roy A.S."/>
            <person name="Kraemer L."/>
            <person name="Andreson R."/>
            <person name="Gutowska M.A."/>
            <person name="Wolf J."/>
            <person name="Bergner S.V."/>
            <person name="Schilhabel M.B."/>
            <person name="Klostermeier U.C."/>
            <person name="Beiko R.G."/>
            <person name="Rosenstiel P."/>
            <person name="Hippler M."/>
            <person name="Laroche J."/>
        </authorList>
    </citation>
    <scope>NUCLEOTIDE SEQUENCE [LARGE SCALE GENOMIC DNA]</scope>
    <source>
        <strain evidence="2 3">CCMP1005</strain>
    </source>
</reference>
<dbReference type="EMBL" id="AGNL01009102">
    <property type="protein sequence ID" value="EJK70072.1"/>
    <property type="molecule type" value="Genomic_DNA"/>
</dbReference>
<organism evidence="2 3">
    <name type="scientific">Thalassiosira oceanica</name>
    <name type="common">Marine diatom</name>
    <dbReference type="NCBI Taxonomy" id="159749"/>
    <lineage>
        <taxon>Eukaryota</taxon>
        <taxon>Sar</taxon>
        <taxon>Stramenopiles</taxon>
        <taxon>Ochrophyta</taxon>
        <taxon>Bacillariophyta</taxon>
        <taxon>Coscinodiscophyceae</taxon>
        <taxon>Thalassiosirophycidae</taxon>
        <taxon>Thalassiosirales</taxon>
        <taxon>Thalassiosiraceae</taxon>
        <taxon>Thalassiosira</taxon>
    </lineage>
</organism>
<comment type="caution">
    <text evidence="2">The sequence shown here is derived from an EMBL/GenBank/DDBJ whole genome shotgun (WGS) entry which is preliminary data.</text>
</comment>
<gene>
    <name evidence="2" type="ORF">THAOC_08602</name>
</gene>
<evidence type="ECO:0000256" key="1">
    <source>
        <dbReference type="SAM" id="MobiDB-lite"/>
    </source>
</evidence>
<keyword evidence="3" id="KW-1185">Reference proteome</keyword>
<proteinExistence type="predicted"/>
<feature type="region of interest" description="Disordered" evidence="1">
    <location>
        <begin position="242"/>
        <end position="288"/>
    </location>
</feature>
<dbReference type="Proteomes" id="UP000266841">
    <property type="component" value="Unassembled WGS sequence"/>
</dbReference>
<evidence type="ECO:0000313" key="3">
    <source>
        <dbReference type="Proteomes" id="UP000266841"/>
    </source>
</evidence>
<evidence type="ECO:0000313" key="2">
    <source>
        <dbReference type="EMBL" id="EJK70072.1"/>
    </source>
</evidence>
<protein>
    <submittedName>
        <fullName evidence="2">Uncharacterized protein</fullName>
    </submittedName>
</protein>
<dbReference type="AlphaFoldDB" id="K0THS7"/>
<accession>K0THS7</accession>
<sequence>MLRDFFFRIGIPIEQDDAERVVIDYCELGDGMTECGLVDKGNDKDIYHKQLDARFRDFCAMFKDELKMNGSREHYSGYHIVAAVGICNFILRAAFTYARTREPLHVLVQSKRVRELFFIVETGKHVFDVMKSFIIVICPLIHPNSHQSFLTSGYTEEEVKKLDISYSIAMTPLNGEQISGYDSINFTRSDANMARRKIREETRKTTGKEEFDLNERLLELREVKAGVLKRLKTAKRTLEVAEKREAKREAKEQKTEAVKESARERRKREGREAAEKAKAKREAAEAVG</sequence>